<comment type="caution">
    <text evidence="2">The sequence shown here is derived from an EMBL/GenBank/DDBJ whole genome shotgun (WGS) entry which is preliminary data.</text>
</comment>
<protein>
    <submittedName>
        <fullName evidence="2">Uncharacterized protein</fullName>
    </submittedName>
</protein>
<accession>A0A9W8A0M4</accession>
<evidence type="ECO:0000313" key="2">
    <source>
        <dbReference type="EMBL" id="KAJ1920501.1"/>
    </source>
</evidence>
<sequence>MNWNRVKSEKASRQRQLAIIPCKGPPSTIVIPQLNSMDATGTRAETGDTAGVELRTVTGGPAERTEKRTTGSPAGRTEKRMIGNPAGRTEKPVTVATDALNGAAAIRNRVTRTGPVRLHPSGIAVVLLLLK</sequence>
<gene>
    <name evidence="2" type="ORF">IWQ60_006983</name>
</gene>
<name>A0A9W8A0M4_9FUNG</name>
<keyword evidence="3" id="KW-1185">Reference proteome</keyword>
<reference evidence="2" key="1">
    <citation type="submission" date="2022-07" db="EMBL/GenBank/DDBJ databases">
        <title>Phylogenomic reconstructions and comparative analyses of Kickxellomycotina fungi.</title>
        <authorList>
            <person name="Reynolds N.K."/>
            <person name="Stajich J.E."/>
            <person name="Barry K."/>
            <person name="Grigoriev I.V."/>
            <person name="Crous P."/>
            <person name="Smith M.E."/>
        </authorList>
    </citation>
    <scope>NUCLEOTIDE SEQUENCE</scope>
    <source>
        <strain evidence="2">RSA 861</strain>
    </source>
</reference>
<feature type="non-terminal residue" evidence="2">
    <location>
        <position position="131"/>
    </location>
</feature>
<evidence type="ECO:0000256" key="1">
    <source>
        <dbReference type="SAM" id="MobiDB-lite"/>
    </source>
</evidence>
<dbReference type="AlphaFoldDB" id="A0A9W8A0M4"/>
<feature type="region of interest" description="Disordered" evidence="1">
    <location>
        <begin position="57"/>
        <end position="91"/>
    </location>
</feature>
<dbReference type="Proteomes" id="UP001150569">
    <property type="component" value="Unassembled WGS sequence"/>
</dbReference>
<dbReference type="EMBL" id="JANBPT010000442">
    <property type="protein sequence ID" value="KAJ1920501.1"/>
    <property type="molecule type" value="Genomic_DNA"/>
</dbReference>
<evidence type="ECO:0000313" key="3">
    <source>
        <dbReference type="Proteomes" id="UP001150569"/>
    </source>
</evidence>
<proteinExistence type="predicted"/>
<organism evidence="2 3">
    <name type="scientific">Tieghemiomyces parasiticus</name>
    <dbReference type="NCBI Taxonomy" id="78921"/>
    <lineage>
        <taxon>Eukaryota</taxon>
        <taxon>Fungi</taxon>
        <taxon>Fungi incertae sedis</taxon>
        <taxon>Zoopagomycota</taxon>
        <taxon>Kickxellomycotina</taxon>
        <taxon>Dimargaritomycetes</taxon>
        <taxon>Dimargaritales</taxon>
        <taxon>Dimargaritaceae</taxon>
        <taxon>Tieghemiomyces</taxon>
    </lineage>
</organism>